<dbReference type="EMBL" id="AP015040">
    <property type="protein sequence ID" value="BAT93024.1"/>
    <property type="molecule type" value="Genomic_DNA"/>
</dbReference>
<protein>
    <submittedName>
        <fullName evidence="1">Uncharacterized protein</fullName>
    </submittedName>
</protein>
<reference evidence="1 2" key="1">
    <citation type="journal article" date="2015" name="Sci. Rep.">
        <title>The power of single molecule real-time sequencing technology in the de novo assembly of a eukaryotic genome.</title>
        <authorList>
            <person name="Sakai H."/>
            <person name="Naito K."/>
            <person name="Ogiso-Tanaka E."/>
            <person name="Takahashi Y."/>
            <person name="Iseki K."/>
            <person name="Muto C."/>
            <person name="Satou K."/>
            <person name="Teruya K."/>
            <person name="Shiroma A."/>
            <person name="Shimoji M."/>
            <person name="Hirano T."/>
            <person name="Itoh T."/>
            <person name="Kaga A."/>
            <person name="Tomooka N."/>
        </authorList>
    </citation>
    <scope>NUCLEOTIDE SEQUENCE [LARGE SCALE GENOMIC DNA]</scope>
    <source>
        <strain evidence="2">cv. Shumari</strain>
    </source>
</reference>
<accession>A0A0S3SJQ1</accession>
<dbReference type="AlphaFoldDB" id="A0A0S3SJQ1"/>
<keyword evidence="2" id="KW-1185">Reference proteome</keyword>
<sequence>MIELLMLNAFWLSKELKMLIVVVPCTKRKNGPRMAQNVRRHTNTSWPFTKTEPEVVSSTTLEFVDYFTGCNFPMQFTPVVSSRTQKPLLLSQFHSYLDILAFALVSFRMIQIATWKQSNLGLLCVSKRKKPLKSAVQLIGDGARPCDGYGIVLVMISDYGW</sequence>
<organism evidence="1 2">
    <name type="scientific">Vigna angularis var. angularis</name>
    <dbReference type="NCBI Taxonomy" id="157739"/>
    <lineage>
        <taxon>Eukaryota</taxon>
        <taxon>Viridiplantae</taxon>
        <taxon>Streptophyta</taxon>
        <taxon>Embryophyta</taxon>
        <taxon>Tracheophyta</taxon>
        <taxon>Spermatophyta</taxon>
        <taxon>Magnoliopsida</taxon>
        <taxon>eudicotyledons</taxon>
        <taxon>Gunneridae</taxon>
        <taxon>Pentapetalae</taxon>
        <taxon>rosids</taxon>
        <taxon>fabids</taxon>
        <taxon>Fabales</taxon>
        <taxon>Fabaceae</taxon>
        <taxon>Papilionoideae</taxon>
        <taxon>50 kb inversion clade</taxon>
        <taxon>NPAAA clade</taxon>
        <taxon>indigoferoid/millettioid clade</taxon>
        <taxon>Phaseoleae</taxon>
        <taxon>Vigna</taxon>
    </lineage>
</organism>
<dbReference type="Proteomes" id="UP000291084">
    <property type="component" value="Chromosome 7"/>
</dbReference>
<name>A0A0S3SJQ1_PHAAN</name>
<evidence type="ECO:0000313" key="2">
    <source>
        <dbReference type="Proteomes" id="UP000291084"/>
    </source>
</evidence>
<gene>
    <name evidence="1" type="primary">Vigan.07G190900</name>
    <name evidence="1" type="ORF">VIGAN_07190900</name>
</gene>
<evidence type="ECO:0000313" key="1">
    <source>
        <dbReference type="EMBL" id="BAT93024.1"/>
    </source>
</evidence>
<proteinExistence type="predicted"/>